<dbReference type="InterPro" id="IPR012984">
    <property type="entry name" value="PROCT"/>
</dbReference>
<proteinExistence type="predicted"/>
<protein>
    <recommendedName>
        <fullName evidence="1">PROCT domain-containing protein</fullName>
    </recommendedName>
</protein>
<dbReference type="AlphaFoldDB" id="A0A9J6C7W1"/>
<dbReference type="GO" id="GO:0071013">
    <property type="term" value="C:catalytic step 2 spliceosome"/>
    <property type="evidence" value="ECO:0007669"/>
    <property type="project" value="TreeGrafter"/>
</dbReference>
<evidence type="ECO:0000313" key="2">
    <source>
        <dbReference type="EMBL" id="KAG5678153.1"/>
    </source>
</evidence>
<dbReference type="OrthoDB" id="1931567at2759"/>
<dbReference type="GO" id="GO:0000244">
    <property type="term" value="P:spliceosomal tri-snRNP complex assembly"/>
    <property type="evidence" value="ECO:0007669"/>
    <property type="project" value="TreeGrafter"/>
</dbReference>
<feature type="domain" description="PROCT" evidence="1">
    <location>
        <begin position="6"/>
        <end position="63"/>
    </location>
</feature>
<dbReference type="Proteomes" id="UP001107558">
    <property type="component" value="Chromosome 2"/>
</dbReference>
<accession>A0A9J6C7W1</accession>
<evidence type="ECO:0000259" key="1">
    <source>
        <dbReference type="Pfam" id="PF08084"/>
    </source>
</evidence>
<comment type="caution">
    <text evidence="2">The sequence shown here is derived from an EMBL/GenBank/DDBJ whole genome shotgun (WGS) entry which is preliminary data.</text>
</comment>
<dbReference type="GO" id="GO:0097157">
    <property type="term" value="F:pre-mRNA intronic binding"/>
    <property type="evidence" value="ECO:0007669"/>
    <property type="project" value="TreeGrafter"/>
</dbReference>
<dbReference type="InterPro" id="IPR027652">
    <property type="entry name" value="PRP8"/>
</dbReference>
<dbReference type="GO" id="GO:0030620">
    <property type="term" value="F:U2 snRNA binding"/>
    <property type="evidence" value="ECO:0007669"/>
    <property type="project" value="TreeGrafter"/>
</dbReference>
<dbReference type="Gene3D" id="3.40.140.10">
    <property type="entry name" value="Cytidine Deaminase, domain 2"/>
    <property type="match status" value="1"/>
</dbReference>
<evidence type="ECO:0000313" key="3">
    <source>
        <dbReference type="Proteomes" id="UP001107558"/>
    </source>
</evidence>
<gene>
    <name evidence="2" type="ORF">PVAND_007848</name>
</gene>
<organism evidence="2 3">
    <name type="scientific">Polypedilum vanderplanki</name>
    <name type="common">Sleeping chironomid midge</name>
    <dbReference type="NCBI Taxonomy" id="319348"/>
    <lineage>
        <taxon>Eukaryota</taxon>
        <taxon>Metazoa</taxon>
        <taxon>Ecdysozoa</taxon>
        <taxon>Arthropoda</taxon>
        <taxon>Hexapoda</taxon>
        <taxon>Insecta</taxon>
        <taxon>Pterygota</taxon>
        <taxon>Neoptera</taxon>
        <taxon>Endopterygota</taxon>
        <taxon>Diptera</taxon>
        <taxon>Nematocera</taxon>
        <taxon>Chironomoidea</taxon>
        <taxon>Chironomidae</taxon>
        <taxon>Chironominae</taxon>
        <taxon>Polypedilum</taxon>
        <taxon>Polypedilum</taxon>
    </lineage>
</organism>
<reference evidence="2" key="1">
    <citation type="submission" date="2021-03" db="EMBL/GenBank/DDBJ databases">
        <title>Chromosome level genome of the anhydrobiotic midge Polypedilum vanderplanki.</title>
        <authorList>
            <person name="Yoshida Y."/>
            <person name="Kikawada T."/>
            <person name="Gusev O."/>
        </authorList>
    </citation>
    <scope>NUCLEOTIDE SEQUENCE</scope>
    <source>
        <strain evidence="2">NIAS01</strain>
        <tissue evidence="2">Whole body or cell culture</tissue>
    </source>
</reference>
<dbReference type="PANTHER" id="PTHR11140:SF0">
    <property type="entry name" value="PRE-MRNA-PROCESSING-SPLICING FACTOR 8"/>
    <property type="match status" value="1"/>
</dbReference>
<dbReference type="GO" id="GO:0030619">
    <property type="term" value="F:U1 snRNA binding"/>
    <property type="evidence" value="ECO:0007669"/>
    <property type="project" value="TreeGrafter"/>
</dbReference>
<dbReference type="Pfam" id="PF08084">
    <property type="entry name" value="PROCT"/>
    <property type="match status" value="1"/>
</dbReference>
<dbReference type="EMBL" id="JADBJN010000002">
    <property type="protein sequence ID" value="KAG5678153.1"/>
    <property type="molecule type" value="Genomic_DNA"/>
</dbReference>
<keyword evidence="3" id="KW-1185">Reference proteome</keyword>
<dbReference type="GO" id="GO:0017070">
    <property type="term" value="F:U6 snRNA binding"/>
    <property type="evidence" value="ECO:0007669"/>
    <property type="project" value="TreeGrafter"/>
</dbReference>
<dbReference type="PANTHER" id="PTHR11140">
    <property type="entry name" value="PRE-MRNA SPLICING FACTOR PRP8"/>
    <property type="match status" value="1"/>
</dbReference>
<name>A0A9J6C7W1_POLVA</name>
<dbReference type="GO" id="GO:0030623">
    <property type="term" value="F:U5 snRNA binding"/>
    <property type="evidence" value="ECO:0007669"/>
    <property type="project" value="TreeGrafter"/>
</dbReference>
<sequence length="134" mass="14957">MVKKTIIITCSFTPGSCSLTAYKLTPSGFEWGTKNTDKGNNPKGYLPSHYERVQMLLSNKFLASSWFQHKAVGTITSWVNSIMKFIDQLISLLFSNLEDASDGTGADREDVFALNYILNLIVSKIFSKGNYSNK</sequence>
<dbReference type="GO" id="GO:0005682">
    <property type="term" value="C:U5 snRNP"/>
    <property type="evidence" value="ECO:0007669"/>
    <property type="project" value="TreeGrafter"/>
</dbReference>